<dbReference type="EMBL" id="BAABME010013149">
    <property type="protein sequence ID" value="GAA0185872.1"/>
    <property type="molecule type" value="Genomic_DNA"/>
</dbReference>
<feature type="domain" description="Zinc finger PMZ-type" evidence="1">
    <location>
        <begin position="62"/>
        <end position="89"/>
    </location>
</feature>
<evidence type="ECO:0000313" key="2">
    <source>
        <dbReference type="EMBL" id="GAA0185872.1"/>
    </source>
</evidence>
<accession>A0AAV3RXA4</accession>
<dbReference type="SMART" id="SM00575">
    <property type="entry name" value="ZnF_PMZ"/>
    <property type="match status" value="1"/>
</dbReference>
<proteinExistence type="predicted"/>
<sequence>MTRIEEERQNKLKWKLAVCERVDEILTKREERVYEYITRPTGSPRYEVTFAENNFVVDIGTKHCSCGLWQLEGKPYVHAVCVYKSQNKDPRKYVHKDFLMTTWFTVYSHFLEPLRGPMFWTKSLYPDILPPDIRVLPRKPKRCRTKDVIQRMEEAEK</sequence>
<protein>
    <recommendedName>
        <fullName evidence="1">Zinc finger PMZ-type domain-containing protein</fullName>
    </recommendedName>
</protein>
<dbReference type="GO" id="GO:0008270">
    <property type="term" value="F:zinc ion binding"/>
    <property type="evidence" value="ECO:0007669"/>
    <property type="project" value="InterPro"/>
</dbReference>
<dbReference type="InterPro" id="IPR006564">
    <property type="entry name" value="Znf_PMZ"/>
</dbReference>
<name>A0AAV3RXA4_LITER</name>
<comment type="caution">
    <text evidence="2">The sequence shown here is derived from an EMBL/GenBank/DDBJ whole genome shotgun (WGS) entry which is preliminary data.</text>
</comment>
<reference evidence="2 3" key="1">
    <citation type="submission" date="2024-01" db="EMBL/GenBank/DDBJ databases">
        <title>The complete chloroplast genome sequence of Lithospermum erythrorhizon: insights into the phylogenetic relationship among Boraginaceae species and the maternal lineages of purple gromwells.</title>
        <authorList>
            <person name="Okada T."/>
            <person name="Watanabe K."/>
        </authorList>
    </citation>
    <scope>NUCLEOTIDE SEQUENCE [LARGE SCALE GENOMIC DNA]</scope>
</reference>
<organism evidence="2 3">
    <name type="scientific">Lithospermum erythrorhizon</name>
    <name type="common">Purple gromwell</name>
    <name type="synonym">Lithospermum officinale var. erythrorhizon</name>
    <dbReference type="NCBI Taxonomy" id="34254"/>
    <lineage>
        <taxon>Eukaryota</taxon>
        <taxon>Viridiplantae</taxon>
        <taxon>Streptophyta</taxon>
        <taxon>Embryophyta</taxon>
        <taxon>Tracheophyta</taxon>
        <taxon>Spermatophyta</taxon>
        <taxon>Magnoliopsida</taxon>
        <taxon>eudicotyledons</taxon>
        <taxon>Gunneridae</taxon>
        <taxon>Pentapetalae</taxon>
        <taxon>asterids</taxon>
        <taxon>lamiids</taxon>
        <taxon>Boraginales</taxon>
        <taxon>Boraginaceae</taxon>
        <taxon>Boraginoideae</taxon>
        <taxon>Lithospermeae</taxon>
        <taxon>Lithospermum</taxon>
    </lineage>
</organism>
<dbReference type="PANTHER" id="PTHR31973">
    <property type="entry name" value="POLYPROTEIN, PUTATIVE-RELATED"/>
    <property type="match status" value="1"/>
</dbReference>
<dbReference type="Proteomes" id="UP001454036">
    <property type="component" value="Unassembled WGS sequence"/>
</dbReference>
<evidence type="ECO:0000259" key="1">
    <source>
        <dbReference type="SMART" id="SM00575"/>
    </source>
</evidence>
<keyword evidence="3" id="KW-1185">Reference proteome</keyword>
<evidence type="ECO:0000313" key="3">
    <source>
        <dbReference type="Proteomes" id="UP001454036"/>
    </source>
</evidence>
<gene>
    <name evidence="2" type="ORF">LIER_33160</name>
</gene>
<dbReference type="AlphaFoldDB" id="A0AAV3RXA4"/>
<dbReference type="PANTHER" id="PTHR31973:SF187">
    <property type="entry name" value="MUTATOR TRANSPOSASE MUDRA PROTEIN"/>
    <property type="match status" value="1"/>
</dbReference>